<dbReference type="SFLD" id="SFLDG01150">
    <property type="entry name" value="Main.1:_Beta-like"/>
    <property type="match status" value="1"/>
</dbReference>
<dbReference type="SFLD" id="SFLDG00358">
    <property type="entry name" value="Main_(cytGST)"/>
    <property type="match status" value="1"/>
</dbReference>
<accession>A0ABS7NJC0</accession>
<dbReference type="Gene3D" id="1.20.1050.10">
    <property type="match status" value="1"/>
</dbReference>
<organism evidence="4 5">
    <name type="scientific">Leisingera daeponensis</name>
    <dbReference type="NCBI Taxonomy" id="405746"/>
    <lineage>
        <taxon>Bacteria</taxon>
        <taxon>Pseudomonadati</taxon>
        <taxon>Pseudomonadota</taxon>
        <taxon>Alphaproteobacteria</taxon>
        <taxon>Rhodobacterales</taxon>
        <taxon>Roseobacteraceae</taxon>
        <taxon>Leisingera</taxon>
    </lineage>
</organism>
<evidence type="ECO:0000256" key="1">
    <source>
        <dbReference type="RuleBase" id="RU003494"/>
    </source>
</evidence>
<dbReference type="CDD" id="cd03048">
    <property type="entry name" value="GST_N_Ure2p_like"/>
    <property type="match status" value="1"/>
</dbReference>
<dbReference type="InterPro" id="IPR010987">
    <property type="entry name" value="Glutathione-S-Trfase_C-like"/>
</dbReference>
<dbReference type="SFLD" id="SFLDS00019">
    <property type="entry name" value="Glutathione_Transferase_(cytos"/>
    <property type="match status" value="1"/>
</dbReference>
<evidence type="ECO:0000259" key="2">
    <source>
        <dbReference type="PROSITE" id="PS50404"/>
    </source>
</evidence>
<proteinExistence type="inferred from homology"/>
<dbReference type="SUPFAM" id="SSF52833">
    <property type="entry name" value="Thioredoxin-like"/>
    <property type="match status" value="1"/>
</dbReference>
<keyword evidence="5" id="KW-1185">Reference proteome</keyword>
<feature type="domain" description="GST C-terminal" evidence="3">
    <location>
        <begin position="100"/>
        <end position="233"/>
    </location>
</feature>
<dbReference type="InterPro" id="IPR036282">
    <property type="entry name" value="Glutathione-S-Trfase_C_sf"/>
</dbReference>
<comment type="similarity">
    <text evidence="1">Belongs to the GST superfamily.</text>
</comment>
<evidence type="ECO:0000259" key="3">
    <source>
        <dbReference type="PROSITE" id="PS50405"/>
    </source>
</evidence>
<dbReference type="SUPFAM" id="SSF47616">
    <property type="entry name" value="GST C-terminal domain-like"/>
    <property type="match status" value="1"/>
</dbReference>
<sequence>MRACETEVMNEGKPDILLYTAPTMNGWKPLIFLHEADVPYELSAVDFSKKEQKAPEYLKLNPNGRIPTIVDRGNNGFAVFESGAILWYLAEKYGRFLSEDPNERSQTHQWLMFQMGGIGPMMGQAMYFQRIARPNGHDDPYAIKRYVDESRRLLEVLDSRLQGREWLVGEEMSIADIATYPWARSYFWAGVDVSGLDHLNAWLARIDARPATQAALQLPKPRPAVFGQGDTEAAAAANAANYKE</sequence>
<dbReference type="Gene3D" id="3.40.30.10">
    <property type="entry name" value="Glutaredoxin"/>
    <property type="match status" value="1"/>
</dbReference>
<dbReference type="Pfam" id="PF02798">
    <property type="entry name" value="GST_N"/>
    <property type="match status" value="1"/>
</dbReference>
<evidence type="ECO:0000313" key="5">
    <source>
        <dbReference type="Proteomes" id="UP000766629"/>
    </source>
</evidence>
<dbReference type="PROSITE" id="PS50404">
    <property type="entry name" value="GST_NTER"/>
    <property type="match status" value="1"/>
</dbReference>
<dbReference type="InterPro" id="IPR040079">
    <property type="entry name" value="Glutathione_S-Trfase"/>
</dbReference>
<dbReference type="Proteomes" id="UP000766629">
    <property type="component" value="Unassembled WGS sequence"/>
</dbReference>
<dbReference type="InterPro" id="IPR036249">
    <property type="entry name" value="Thioredoxin-like_sf"/>
</dbReference>
<dbReference type="InterPro" id="IPR004046">
    <property type="entry name" value="GST_C"/>
</dbReference>
<reference evidence="4 5" key="1">
    <citation type="submission" date="2021-06" db="EMBL/GenBank/DDBJ databases">
        <title>50 bacteria genomes isolated from Dapeng, Shenzhen, China.</title>
        <authorList>
            <person name="Zheng W."/>
            <person name="Yu S."/>
            <person name="Huang Y."/>
        </authorList>
    </citation>
    <scope>NUCLEOTIDE SEQUENCE [LARGE SCALE GENOMIC DNA]</scope>
    <source>
        <strain evidence="4 5">DP1N14-2</strain>
    </source>
</reference>
<dbReference type="SFLD" id="SFLDG01151">
    <property type="entry name" value="Main.2:_Nu-like"/>
    <property type="match status" value="1"/>
</dbReference>
<protein>
    <submittedName>
        <fullName evidence="4">Glutathione S-transferase N-terminal domain-containing protein</fullName>
    </submittedName>
</protein>
<dbReference type="PANTHER" id="PTHR44051">
    <property type="entry name" value="GLUTATHIONE S-TRANSFERASE-RELATED"/>
    <property type="match status" value="1"/>
</dbReference>
<evidence type="ECO:0000313" key="4">
    <source>
        <dbReference type="EMBL" id="MBY6141304.1"/>
    </source>
</evidence>
<dbReference type="EMBL" id="JAHVJA010000009">
    <property type="protein sequence ID" value="MBY6141304.1"/>
    <property type="molecule type" value="Genomic_DNA"/>
</dbReference>
<dbReference type="PANTHER" id="PTHR44051:SF8">
    <property type="entry name" value="GLUTATHIONE S-TRANSFERASE GSTA"/>
    <property type="match status" value="1"/>
</dbReference>
<dbReference type="InterPro" id="IPR004045">
    <property type="entry name" value="Glutathione_S-Trfase_N"/>
</dbReference>
<feature type="domain" description="GST N-terminal" evidence="2">
    <location>
        <begin position="13"/>
        <end position="97"/>
    </location>
</feature>
<dbReference type="Pfam" id="PF00043">
    <property type="entry name" value="GST_C"/>
    <property type="match status" value="1"/>
</dbReference>
<dbReference type="PROSITE" id="PS50405">
    <property type="entry name" value="GST_CTER"/>
    <property type="match status" value="1"/>
</dbReference>
<gene>
    <name evidence="4" type="ORF">KUV26_17845</name>
</gene>
<comment type="caution">
    <text evidence="4">The sequence shown here is derived from an EMBL/GenBank/DDBJ whole genome shotgun (WGS) entry which is preliminary data.</text>
</comment>
<name>A0ABS7NJC0_9RHOB</name>